<feature type="compositionally biased region" description="Polar residues" evidence="4">
    <location>
        <begin position="1004"/>
        <end position="1015"/>
    </location>
</feature>
<dbReference type="Pfam" id="PF00018">
    <property type="entry name" value="SH3_1"/>
    <property type="match status" value="1"/>
</dbReference>
<feature type="compositionally biased region" description="Low complexity" evidence="4">
    <location>
        <begin position="380"/>
        <end position="389"/>
    </location>
</feature>
<evidence type="ECO:0000256" key="3">
    <source>
        <dbReference type="SAM" id="Coils"/>
    </source>
</evidence>
<evidence type="ECO:0000313" key="7">
    <source>
        <dbReference type="Proteomes" id="UP001150925"/>
    </source>
</evidence>
<feature type="compositionally biased region" description="Pro residues" evidence="4">
    <location>
        <begin position="200"/>
        <end position="214"/>
    </location>
</feature>
<feature type="compositionally biased region" description="Basic and acidic residues" evidence="4">
    <location>
        <begin position="513"/>
        <end position="529"/>
    </location>
</feature>
<feature type="compositionally biased region" description="Polar residues" evidence="4">
    <location>
        <begin position="876"/>
        <end position="886"/>
    </location>
</feature>
<feature type="compositionally biased region" description="Basic residues" evidence="4">
    <location>
        <begin position="817"/>
        <end position="834"/>
    </location>
</feature>
<dbReference type="CDD" id="cd00174">
    <property type="entry name" value="SH3"/>
    <property type="match status" value="1"/>
</dbReference>
<dbReference type="InterPro" id="IPR050384">
    <property type="entry name" value="Endophilin_SH3RF"/>
</dbReference>
<dbReference type="Gene3D" id="2.30.30.40">
    <property type="entry name" value="SH3 Domains"/>
    <property type="match status" value="3"/>
</dbReference>
<dbReference type="Proteomes" id="UP001150925">
    <property type="component" value="Unassembled WGS sequence"/>
</dbReference>
<feature type="compositionally biased region" description="Polar residues" evidence="4">
    <location>
        <begin position="464"/>
        <end position="475"/>
    </location>
</feature>
<dbReference type="SUPFAM" id="SSF50044">
    <property type="entry name" value="SH3-domain"/>
    <property type="match status" value="3"/>
</dbReference>
<feature type="region of interest" description="Disordered" evidence="4">
    <location>
        <begin position="1032"/>
        <end position="1058"/>
    </location>
</feature>
<dbReference type="InterPro" id="IPR001452">
    <property type="entry name" value="SH3_domain"/>
</dbReference>
<keyword evidence="1 2" id="KW-0728">SH3 domain</keyword>
<evidence type="ECO:0000256" key="1">
    <source>
        <dbReference type="ARBA" id="ARBA00022443"/>
    </source>
</evidence>
<feature type="compositionally biased region" description="Basic and acidic residues" evidence="4">
    <location>
        <begin position="787"/>
        <end position="801"/>
    </location>
</feature>
<feature type="compositionally biased region" description="Polar residues" evidence="4">
    <location>
        <begin position="292"/>
        <end position="301"/>
    </location>
</feature>
<evidence type="ECO:0000313" key="6">
    <source>
        <dbReference type="EMBL" id="KAJ1966646.1"/>
    </source>
</evidence>
<feature type="compositionally biased region" description="Basic and acidic residues" evidence="4">
    <location>
        <begin position="1040"/>
        <end position="1052"/>
    </location>
</feature>
<feature type="compositionally biased region" description="Low complexity" evidence="4">
    <location>
        <begin position="227"/>
        <end position="236"/>
    </location>
</feature>
<feature type="region of interest" description="Disordered" evidence="4">
    <location>
        <begin position="447"/>
        <end position="1015"/>
    </location>
</feature>
<feature type="domain" description="SH3" evidence="5">
    <location>
        <begin position="7"/>
        <end position="68"/>
    </location>
</feature>
<feature type="compositionally biased region" description="Low complexity" evidence="4">
    <location>
        <begin position="943"/>
        <end position="953"/>
    </location>
</feature>
<protein>
    <recommendedName>
        <fullName evidence="5">SH3 domain-containing protein</fullName>
    </recommendedName>
</protein>
<evidence type="ECO:0000259" key="5">
    <source>
        <dbReference type="PROSITE" id="PS50002"/>
    </source>
</evidence>
<accession>A0A9W8AQJ5</accession>
<evidence type="ECO:0000256" key="4">
    <source>
        <dbReference type="SAM" id="MobiDB-lite"/>
    </source>
</evidence>
<proteinExistence type="predicted"/>
<keyword evidence="7" id="KW-1185">Reference proteome</keyword>
<feature type="compositionally biased region" description="Basic and acidic residues" evidence="4">
    <location>
        <begin position="330"/>
        <end position="343"/>
    </location>
</feature>
<comment type="caution">
    <text evidence="6">The sequence shown here is derived from an EMBL/GenBank/DDBJ whole genome shotgun (WGS) entry which is preliminary data.</text>
</comment>
<sequence length="1164" mass="125166">MGSPEEDTIILVRCRHDYKKQRKDEVSMRSRDYIVVLSQDVESWWVGWNLNSGEQGWFPKDHVGVYPKSSLPKIQREIQTKTQMKSSKKKSQYAHLVEVLFDYEQQDVDELTLTTGEIVGVFKEIEGWYQGEKNGVQGIFPANFVRVLSKDDIIARGLQNFPHTHSSPSVLPQRVSEDSPRLQATPVLSKRESDVATMPSLPPANTPLPPPPETSPTNKSGQVSGDASKVPPAASLPAPPPVPTADDRNVTNPPPPVSDSTSAQQAIPPVPRTNSQWSNHDDKEAAEEPAEQPSTVESGPDTTVPKALPSAALPPTPGMPLPTSAQPRTESGKKSARVIRDYEAQDPGELNLFEGHIITVLAQRGDYWKGESHGKIGYFPPDTVELLEPTPEEEPTDTAGGDNASTSNTEGDSADQPKNEAAPTLATDEAQAKAKKLAAYGVRQGGIGSLFAGGVVPKLKKVQRSTPSEEPSVTSAHKEAPVHSPIPQALPELPQVPPPVPPVVKKVAPTPEEPPKEEVVKEEVKKPEEEAPAAVIQESPVPHEEAEVTRVPSPVAEEQKEPAPVVTPPMVAEPRQDEIKPKELAVEEVSPEPESEQVVSPVTVDNKSLDKEIASPVETLPPVQPAPPSPPSPPVASMPSPTKETVPQSPEIPIPSKSELDNEAPEIEEKSPTGKETPQAVEKPVPVERSPSPAVVTEASAEEAAGARASPTPETPVKEVEKSVSEEPVLKADKQTTPEQAVPAGEASAGEPEKDGITEEDAAVVPETSEEPAVEESDVPTAAESEPEVKEEEKEVEEDKLTPTQSPSLGNINKGRVAQRGRRKPNLGLMKKKSQSSLTAQLEKSIEEDKQEPSPEVPTTAPEPDTSSKEEPTDTAKATPTPRTNRVATPFTTVVSSSPKPVVRTPPPVGAKPNVPRASSRIAELQRRFAQQAAGKSNGGGSESPSSGRSVDSPSPPPFIPRPSKPTGSNSSQTTPRRVSARFNSSPSETGGSPPQPPLRHHSPVSSAGVSTSQVDELKKWVEAQLSDVVGQLKQNGSKDSAKSDSDGENHAGGDVQEWVKSQLAESAQERQADRKQLADLTREVETLRKGTSGNQLTDGKSSQLDELKTYFDSQLTEVRDEIQGLLEQEKKSRQALKREIETLQQQVTMLCNIIQEKHDGAET</sequence>
<feature type="coiled-coil region" evidence="3">
    <location>
        <begin position="1120"/>
        <end position="1154"/>
    </location>
</feature>
<dbReference type="PROSITE" id="PS50002">
    <property type="entry name" value="SH3"/>
    <property type="match status" value="3"/>
</dbReference>
<feature type="compositionally biased region" description="Basic and acidic residues" evidence="4">
    <location>
        <begin position="574"/>
        <end position="585"/>
    </location>
</feature>
<evidence type="ECO:0000256" key="2">
    <source>
        <dbReference type="PROSITE-ProRule" id="PRU00192"/>
    </source>
</evidence>
<dbReference type="PANTHER" id="PTHR14167">
    <property type="entry name" value="SH3 DOMAIN-CONTAINING"/>
    <property type="match status" value="1"/>
</dbReference>
<organism evidence="6 7">
    <name type="scientific">Dispira parvispora</name>
    <dbReference type="NCBI Taxonomy" id="1520584"/>
    <lineage>
        <taxon>Eukaryota</taxon>
        <taxon>Fungi</taxon>
        <taxon>Fungi incertae sedis</taxon>
        <taxon>Zoopagomycota</taxon>
        <taxon>Kickxellomycotina</taxon>
        <taxon>Dimargaritomycetes</taxon>
        <taxon>Dimargaritales</taxon>
        <taxon>Dimargaritaceae</taxon>
        <taxon>Dispira</taxon>
    </lineage>
</organism>
<dbReference type="AlphaFoldDB" id="A0A9W8AQJ5"/>
<feature type="compositionally biased region" description="Basic and acidic residues" evidence="4">
    <location>
        <begin position="716"/>
        <end position="736"/>
    </location>
</feature>
<gene>
    <name evidence="6" type="ORF">IWQ62_002334</name>
</gene>
<feature type="compositionally biased region" description="Polar residues" evidence="4">
    <location>
        <begin position="967"/>
        <end position="993"/>
    </location>
</feature>
<feature type="compositionally biased region" description="Basic and acidic residues" evidence="4">
    <location>
        <begin position="844"/>
        <end position="853"/>
    </location>
</feature>
<feature type="compositionally biased region" description="Pro residues" evidence="4">
    <location>
        <begin position="622"/>
        <end position="636"/>
    </location>
</feature>
<feature type="compositionally biased region" description="Low complexity" evidence="4">
    <location>
        <begin position="692"/>
        <end position="712"/>
    </location>
</feature>
<dbReference type="PANTHER" id="PTHR14167:SF116">
    <property type="entry name" value="CAP, ISOFORM AC"/>
    <property type="match status" value="1"/>
</dbReference>
<dbReference type="EMBL" id="JANBPY010000482">
    <property type="protein sequence ID" value="KAJ1966646.1"/>
    <property type="molecule type" value="Genomic_DNA"/>
</dbReference>
<keyword evidence="3" id="KW-0175">Coiled coil</keyword>
<dbReference type="Pfam" id="PF07653">
    <property type="entry name" value="SH3_2"/>
    <property type="match status" value="2"/>
</dbReference>
<dbReference type="OrthoDB" id="10255964at2759"/>
<feature type="region of interest" description="Disordered" evidence="4">
    <location>
        <begin position="371"/>
        <end position="435"/>
    </location>
</feature>
<reference evidence="6" key="1">
    <citation type="submission" date="2022-07" db="EMBL/GenBank/DDBJ databases">
        <title>Phylogenomic reconstructions and comparative analyses of Kickxellomycotina fungi.</title>
        <authorList>
            <person name="Reynolds N.K."/>
            <person name="Stajich J.E."/>
            <person name="Barry K."/>
            <person name="Grigoriev I.V."/>
            <person name="Crous P."/>
            <person name="Smith M.E."/>
        </authorList>
    </citation>
    <scope>NUCLEOTIDE SEQUENCE</scope>
    <source>
        <strain evidence="6">RSA 1196</strain>
    </source>
</reference>
<name>A0A9W8AQJ5_9FUNG</name>
<dbReference type="InterPro" id="IPR036028">
    <property type="entry name" value="SH3-like_dom_sf"/>
</dbReference>
<feature type="compositionally biased region" description="Acidic residues" evidence="4">
    <location>
        <begin position="758"/>
        <end position="778"/>
    </location>
</feature>
<feature type="compositionally biased region" description="Polar residues" evidence="4">
    <location>
        <begin position="802"/>
        <end position="811"/>
    </location>
</feature>
<feature type="domain" description="SH3" evidence="5">
    <location>
        <begin position="331"/>
        <end position="389"/>
    </location>
</feature>
<feature type="region of interest" description="Disordered" evidence="4">
    <location>
        <begin position="159"/>
        <end position="348"/>
    </location>
</feature>
<dbReference type="SMART" id="SM00326">
    <property type="entry name" value="SH3"/>
    <property type="match status" value="3"/>
</dbReference>
<feature type="compositionally biased region" description="Pro residues" evidence="4">
    <location>
        <begin position="954"/>
        <end position="964"/>
    </location>
</feature>
<feature type="domain" description="SH3" evidence="5">
    <location>
        <begin position="92"/>
        <end position="150"/>
    </location>
</feature>
<feature type="compositionally biased region" description="Polar residues" evidence="4">
    <location>
        <begin position="161"/>
        <end position="170"/>
    </location>
</feature>
<feature type="compositionally biased region" description="Low complexity" evidence="4">
    <location>
        <begin position="887"/>
        <end position="903"/>
    </location>
</feature>